<evidence type="ECO:0000256" key="1">
    <source>
        <dbReference type="ARBA" id="ARBA00023125"/>
    </source>
</evidence>
<proteinExistence type="predicted"/>
<protein>
    <submittedName>
        <fullName evidence="5">TetR/AcrR family transcriptional regulator</fullName>
    </submittedName>
</protein>
<feature type="domain" description="HTH tetR-type" evidence="4">
    <location>
        <begin position="32"/>
        <end position="92"/>
    </location>
</feature>
<dbReference type="PROSITE" id="PS50977">
    <property type="entry name" value="HTH_TETR_2"/>
    <property type="match status" value="1"/>
</dbReference>
<dbReference type="EMBL" id="VUND01000002">
    <property type="protein sequence ID" value="MST60466.1"/>
    <property type="molecule type" value="Genomic_DNA"/>
</dbReference>
<dbReference type="PRINTS" id="PR00455">
    <property type="entry name" value="HTHTETR"/>
</dbReference>
<evidence type="ECO:0000313" key="5">
    <source>
        <dbReference type="EMBL" id="MST60466.1"/>
    </source>
</evidence>
<organism evidence="5 6">
    <name type="scientific">Parafannyhessea umbonata</name>
    <dbReference type="NCBI Taxonomy" id="604330"/>
    <lineage>
        <taxon>Bacteria</taxon>
        <taxon>Bacillati</taxon>
        <taxon>Actinomycetota</taxon>
        <taxon>Coriobacteriia</taxon>
        <taxon>Coriobacteriales</taxon>
        <taxon>Atopobiaceae</taxon>
        <taxon>Parafannyhessea</taxon>
    </lineage>
</organism>
<feature type="region of interest" description="Disordered" evidence="3">
    <location>
        <begin position="1"/>
        <end position="24"/>
    </location>
</feature>
<accession>A0A6N7X794</accession>
<dbReference type="GO" id="GO:0003677">
    <property type="term" value="F:DNA binding"/>
    <property type="evidence" value="ECO:0007669"/>
    <property type="project" value="UniProtKB-UniRule"/>
</dbReference>
<reference evidence="5 6" key="1">
    <citation type="submission" date="2019-08" db="EMBL/GenBank/DDBJ databases">
        <title>In-depth cultivation of the pig gut microbiome towards novel bacterial diversity and tailored functional studies.</title>
        <authorList>
            <person name="Wylensek D."/>
            <person name="Hitch T.C.A."/>
            <person name="Clavel T."/>
        </authorList>
    </citation>
    <scope>NUCLEOTIDE SEQUENCE [LARGE SCALE GENOMIC DNA]</scope>
    <source>
        <strain evidence="5 6">WB01_CNA04</strain>
    </source>
</reference>
<gene>
    <name evidence="5" type="ORF">FYJ69_06020</name>
</gene>
<dbReference type="Gene3D" id="1.10.357.10">
    <property type="entry name" value="Tetracycline Repressor, domain 2"/>
    <property type="match status" value="1"/>
</dbReference>
<dbReference type="Pfam" id="PF00440">
    <property type="entry name" value="TetR_N"/>
    <property type="match status" value="1"/>
</dbReference>
<evidence type="ECO:0000259" key="4">
    <source>
        <dbReference type="PROSITE" id="PS50977"/>
    </source>
</evidence>
<sequence length="241" mass="27795">MDKCGTQPIRATTEPDRGGALGRAKYTEEERAAIVASFINAARELMDESGIDAVSIRKVANKVGCSSAMLYLYFTDLDELLTLAAVSYLEDYCKDLVLKVDEEEDVESTYYRTWEVFCRHTFRHPRVFERLFFEGDTSRLDELVKEYYSIYPRQLNNISGSVLKMVLSGDLATRNMSVLEPYAQKLGYSQDETSLLNDITLSYFRTCLERAESLEDEKDRATLREEFMRGLRFLTHRSTDR</sequence>
<feature type="DNA-binding region" description="H-T-H motif" evidence="2">
    <location>
        <begin position="55"/>
        <end position="74"/>
    </location>
</feature>
<dbReference type="Proteomes" id="UP000434342">
    <property type="component" value="Unassembled WGS sequence"/>
</dbReference>
<dbReference type="AlphaFoldDB" id="A0A6N7X794"/>
<dbReference type="InterPro" id="IPR001647">
    <property type="entry name" value="HTH_TetR"/>
</dbReference>
<evidence type="ECO:0000256" key="2">
    <source>
        <dbReference type="PROSITE-ProRule" id="PRU00335"/>
    </source>
</evidence>
<evidence type="ECO:0000313" key="6">
    <source>
        <dbReference type="Proteomes" id="UP000434342"/>
    </source>
</evidence>
<dbReference type="SUPFAM" id="SSF46689">
    <property type="entry name" value="Homeodomain-like"/>
    <property type="match status" value="1"/>
</dbReference>
<dbReference type="InterPro" id="IPR009057">
    <property type="entry name" value="Homeodomain-like_sf"/>
</dbReference>
<comment type="caution">
    <text evidence="5">The sequence shown here is derived from an EMBL/GenBank/DDBJ whole genome shotgun (WGS) entry which is preliminary data.</text>
</comment>
<evidence type="ECO:0000256" key="3">
    <source>
        <dbReference type="SAM" id="MobiDB-lite"/>
    </source>
</evidence>
<keyword evidence="1 2" id="KW-0238">DNA-binding</keyword>
<name>A0A6N7X794_9ACTN</name>